<protein>
    <submittedName>
        <fullName evidence="2">Succinate dehydrogenase, cytochrome b558 subunit</fullName>
        <ecNumber evidence="2">1.3.5.1</ecNumber>
    </submittedName>
</protein>
<keyword evidence="1" id="KW-0472">Membrane</keyword>
<proteinExistence type="predicted"/>
<dbReference type="EMBL" id="OMOD01000006">
    <property type="protein sequence ID" value="SPF32099.1"/>
    <property type="molecule type" value="Genomic_DNA"/>
</dbReference>
<keyword evidence="1" id="KW-1133">Transmembrane helix</keyword>
<dbReference type="InterPro" id="IPR011138">
    <property type="entry name" value="Cytochrome_b-558"/>
</dbReference>
<dbReference type="GO" id="GO:0008177">
    <property type="term" value="F:succinate dehydrogenase (quinone) activity"/>
    <property type="evidence" value="ECO:0007669"/>
    <property type="project" value="UniProtKB-EC"/>
</dbReference>
<keyword evidence="1" id="KW-0812">Transmembrane</keyword>
<evidence type="ECO:0000313" key="3">
    <source>
        <dbReference type="Proteomes" id="UP000238701"/>
    </source>
</evidence>
<dbReference type="InterPro" id="IPR034804">
    <property type="entry name" value="SQR/QFR_C/D"/>
</dbReference>
<feature type="transmembrane region" description="Helical" evidence="1">
    <location>
        <begin position="71"/>
        <end position="99"/>
    </location>
</feature>
<dbReference type="Proteomes" id="UP000238701">
    <property type="component" value="Unassembled WGS sequence"/>
</dbReference>
<dbReference type="SUPFAM" id="SSF81343">
    <property type="entry name" value="Fumarate reductase respiratory complex transmembrane subunits"/>
    <property type="match status" value="1"/>
</dbReference>
<dbReference type="Gene3D" id="1.20.1300.10">
    <property type="entry name" value="Fumarate reductase/succinate dehydrogenase, transmembrane subunit"/>
    <property type="match status" value="1"/>
</dbReference>
<feature type="transmembrane region" description="Helical" evidence="1">
    <location>
        <begin position="201"/>
        <end position="225"/>
    </location>
</feature>
<sequence length="244" mass="27181">MASAASPPAQQLRQGVAPLRAGEGYSFLLRRLHSLTGIVPIGLFLLEHFISNAEAFKGAAAYGAQVKFLNSLPFVVGLELFGIWIPILYHGLYGIWIWYRGDTNVASYPWTGNWMYTAQRWTGIIALAYMAQHTYDLRFTGVHLPSHPMLAFAKVQNEFQNLWMVAFYAVGIIAASWHFCYGLWLFAAKWGITTGARARRWFGYVCLLLALGLISIGAASMYGFLSHPVEPLNPSAPETIVMTK</sequence>
<evidence type="ECO:0000313" key="2">
    <source>
        <dbReference type="EMBL" id="SPF32099.1"/>
    </source>
</evidence>
<accession>A0A2U3JXM4</accession>
<reference evidence="3" key="1">
    <citation type="submission" date="2018-02" db="EMBL/GenBank/DDBJ databases">
        <authorList>
            <person name="Hausmann B."/>
        </authorList>
    </citation>
    <scope>NUCLEOTIDE SEQUENCE [LARGE SCALE GENOMIC DNA]</scope>
    <source>
        <strain evidence="3">Peat soil MAG SbA1</strain>
    </source>
</reference>
<dbReference type="EC" id="1.3.5.1" evidence="2"/>
<evidence type="ECO:0000256" key="1">
    <source>
        <dbReference type="SAM" id="Phobius"/>
    </source>
</evidence>
<feature type="transmembrane region" description="Helical" evidence="1">
    <location>
        <begin position="165"/>
        <end position="189"/>
    </location>
</feature>
<gene>
    <name evidence="2" type="primary">sdhC</name>
    <name evidence="2" type="ORF">SBA1_1030033</name>
</gene>
<keyword evidence="2" id="KW-0560">Oxidoreductase</keyword>
<dbReference type="GO" id="GO:0016020">
    <property type="term" value="C:membrane"/>
    <property type="evidence" value="ECO:0007669"/>
    <property type="project" value="InterPro"/>
</dbReference>
<organism evidence="2 3">
    <name type="scientific">Candidatus Sulfotelmatobacter kueseliae</name>
    <dbReference type="NCBI Taxonomy" id="2042962"/>
    <lineage>
        <taxon>Bacteria</taxon>
        <taxon>Pseudomonadati</taxon>
        <taxon>Acidobacteriota</taxon>
        <taxon>Terriglobia</taxon>
        <taxon>Terriglobales</taxon>
        <taxon>Candidatus Korobacteraceae</taxon>
        <taxon>Candidatus Sulfotelmatobacter</taxon>
    </lineage>
</organism>
<dbReference type="OrthoDB" id="9789209at2"/>
<name>A0A2U3JXM4_9BACT</name>
<dbReference type="AlphaFoldDB" id="A0A2U3JXM4"/>
<dbReference type="NCBIfam" id="TIGR02046">
    <property type="entry name" value="sdhC_b558_fam"/>
    <property type="match status" value="1"/>
</dbReference>